<organism evidence="2 3">
    <name type="scientific">Kalanchoe fedtschenkoi</name>
    <name type="common">Lavender scallops</name>
    <name type="synonym">South American air plant</name>
    <dbReference type="NCBI Taxonomy" id="63787"/>
    <lineage>
        <taxon>Eukaryota</taxon>
        <taxon>Viridiplantae</taxon>
        <taxon>Streptophyta</taxon>
        <taxon>Embryophyta</taxon>
        <taxon>Tracheophyta</taxon>
        <taxon>Spermatophyta</taxon>
        <taxon>Magnoliopsida</taxon>
        <taxon>eudicotyledons</taxon>
        <taxon>Gunneridae</taxon>
        <taxon>Pentapetalae</taxon>
        <taxon>Saxifragales</taxon>
        <taxon>Crassulaceae</taxon>
        <taxon>Kalanchoe</taxon>
    </lineage>
</organism>
<keyword evidence="3" id="KW-1185">Reference proteome</keyword>
<evidence type="ECO:0000313" key="2">
    <source>
        <dbReference type="EnsemblPlants" id="Kaladp0024s0678.1.v1.1"/>
    </source>
</evidence>
<reference evidence="2" key="1">
    <citation type="submission" date="2021-01" db="UniProtKB">
        <authorList>
            <consortium name="EnsemblPlants"/>
        </authorList>
    </citation>
    <scope>IDENTIFICATION</scope>
</reference>
<dbReference type="Proteomes" id="UP000594263">
    <property type="component" value="Unplaced"/>
</dbReference>
<dbReference type="InterPro" id="IPR040229">
    <property type="entry name" value="At3g27390-like"/>
</dbReference>
<feature type="region of interest" description="Disordered" evidence="1">
    <location>
        <begin position="188"/>
        <end position="247"/>
    </location>
</feature>
<feature type="compositionally biased region" description="Basic and acidic residues" evidence="1">
    <location>
        <begin position="228"/>
        <end position="238"/>
    </location>
</feature>
<dbReference type="AlphaFoldDB" id="A0A7N0ZSN0"/>
<protein>
    <submittedName>
        <fullName evidence="2">Uncharacterized protein</fullName>
    </submittedName>
</protein>
<dbReference type="Gramene" id="Kaladp0024s0678.1.v1.1">
    <property type="protein sequence ID" value="Kaladp0024s0678.1.v1.1"/>
    <property type="gene ID" value="Kaladp0024s0678.v1.1"/>
</dbReference>
<dbReference type="PANTHER" id="PTHR31133">
    <property type="entry name" value="MEMBRANE PROTEIN"/>
    <property type="match status" value="1"/>
</dbReference>
<proteinExistence type="predicted"/>
<sequence>MAEFKPIELMDSFFKECEHYGETLSAEGYITLNDFEDSKSNKGGGTIITTGLPAYCLLQILLRSVKADSQGLLLKDNVTEITSANRPRDSVFDWFVNPLLIMKAQIKAGHLSPTEEDYLCKLVLFSGDPGRLRNSFVAAPPESEMKRAELEALARRLLGITKSISRFPTFRRRRDDLLKAISQALEAKDGAGKSMGRSRSAFAQILSQGSTRGKNSSQTSTSGKNGGSRRDPESHVDVDIESSSSSS</sequence>
<evidence type="ECO:0000313" key="3">
    <source>
        <dbReference type="Proteomes" id="UP000594263"/>
    </source>
</evidence>
<dbReference type="PANTHER" id="PTHR31133:SF3">
    <property type="entry name" value="TRANSMEMBRANE PROTEIN"/>
    <property type="match status" value="1"/>
</dbReference>
<dbReference type="OMA" id="FKECEHY"/>
<name>A0A7N0ZSN0_KALFE</name>
<evidence type="ECO:0000256" key="1">
    <source>
        <dbReference type="SAM" id="MobiDB-lite"/>
    </source>
</evidence>
<accession>A0A7N0ZSN0</accession>
<feature type="compositionally biased region" description="Polar residues" evidence="1">
    <location>
        <begin position="205"/>
        <end position="223"/>
    </location>
</feature>
<dbReference type="EnsemblPlants" id="Kaladp0024s0678.1.v1.1">
    <property type="protein sequence ID" value="Kaladp0024s0678.1.v1.1"/>
    <property type="gene ID" value="Kaladp0024s0678.v1.1"/>
</dbReference>